<organism evidence="1 2">
    <name type="scientific">Mycetohabitans endofungorum</name>
    <dbReference type="NCBI Taxonomy" id="417203"/>
    <lineage>
        <taxon>Bacteria</taxon>
        <taxon>Pseudomonadati</taxon>
        <taxon>Pseudomonadota</taxon>
        <taxon>Betaproteobacteria</taxon>
        <taxon>Burkholderiales</taxon>
        <taxon>Burkholderiaceae</taxon>
        <taxon>Mycetohabitans</taxon>
    </lineage>
</organism>
<protein>
    <submittedName>
        <fullName evidence="1">Uncharacterized protein</fullName>
    </submittedName>
</protein>
<sequence>MFEHRFERLNTAAVAGNLYNIGSTEATILECRPQSSTICSACAPPPLPAILTMSA</sequence>
<accession>A0A2P5K6X5</accession>
<reference evidence="1 2" key="1">
    <citation type="submission" date="2018-01" db="EMBL/GenBank/DDBJ databases">
        <title>Genomic Encyclopedia of Type Strains, Phase III (KMG-III): the genomes of soil and plant-associated and newly described type strains.</title>
        <authorList>
            <person name="Whitman W."/>
        </authorList>
    </citation>
    <scope>NUCLEOTIDE SEQUENCE [LARGE SCALE GENOMIC DNA]</scope>
    <source>
        <strain evidence="1 2">HKI456</strain>
    </source>
</reference>
<dbReference type="Proteomes" id="UP000243096">
    <property type="component" value="Unassembled WGS sequence"/>
</dbReference>
<dbReference type="EMBL" id="PRDW01000021">
    <property type="protein sequence ID" value="PPB81379.1"/>
    <property type="molecule type" value="Genomic_DNA"/>
</dbReference>
<evidence type="ECO:0000313" key="1">
    <source>
        <dbReference type="EMBL" id="PPB81379.1"/>
    </source>
</evidence>
<dbReference type="AlphaFoldDB" id="A0A2P5K6X5"/>
<comment type="caution">
    <text evidence="1">The sequence shown here is derived from an EMBL/GenBank/DDBJ whole genome shotgun (WGS) entry which is preliminary data.</text>
</comment>
<dbReference type="RefSeq" id="WP_416171945.1">
    <property type="nucleotide sequence ID" value="NZ_CP062179.1"/>
</dbReference>
<proteinExistence type="predicted"/>
<evidence type="ECO:0000313" key="2">
    <source>
        <dbReference type="Proteomes" id="UP000243096"/>
    </source>
</evidence>
<keyword evidence="2" id="KW-1185">Reference proteome</keyword>
<name>A0A2P5K6X5_9BURK</name>
<gene>
    <name evidence="1" type="ORF">B0O95_1212</name>
</gene>